<keyword evidence="5 11" id="KW-0812">Transmembrane</keyword>
<comment type="subcellular location">
    <subcellularLocation>
        <location evidence="1 11">Cell outer membrane</location>
        <topology evidence="1 11">Multi-pass membrane protein</topology>
    </subcellularLocation>
</comment>
<evidence type="ECO:0000256" key="1">
    <source>
        <dbReference type="ARBA" id="ARBA00004571"/>
    </source>
</evidence>
<dbReference type="PROSITE" id="PS52016">
    <property type="entry name" value="TONB_DEPENDENT_REC_3"/>
    <property type="match status" value="1"/>
</dbReference>
<keyword evidence="13" id="KW-0732">Signal</keyword>
<evidence type="ECO:0000256" key="2">
    <source>
        <dbReference type="ARBA" id="ARBA00022448"/>
    </source>
</evidence>
<evidence type="ECO:0000256" key="8">
    <source>
        <dbReference type="ARBA" id="ARBA00023077"/>
    </source>
</evidence>
<evidence type="ECO:0000259" key="14">
    <source>
        <dbReference type="Pfam" id="PF00593"/>
    </source>
</evidence>
<feature type="chain" id="PRO_5031379001" evidence="13">
    <location>
        <begin position="24"/>
        <end position="771"/>
    </location>
</feature>
<dbReference type="InterPro" id="IPR000531">
    <property type="entry name" value="Beta-barrel_TonB"/>
</dbReference>
<dbReference type="PANTHER" id="PTHR32552">
    <property type="entry name" value="FERRICHROME IRON RECEPTOR-RELATED"/>
    <property type="match status" value="1"/>
</dbReference>
<comment type="caution">
    <text evidence="16">The sequence shown here is derived from an EMBL/GenBank/DDBJ whole genome shotgun (WGS) entry which is preliminary data.</text>
</comment>
<dbReference type="AlphaFoldDB" id="A0A7W6C8B6"/>
<evidence type="ECO:0000256" key="3">
    <source>
        <dbReference type="ARBA" id="ARBA00022452"/>
    </source>
</evidence>
<evidence type="ECO:0000256" key="4">
    <source>
        <dbReference type="ARBA" id="ARBA00022496"/>
    </source>
</evidence>
<dbReference type="Pfam" id="PF07715">
    <property type="entry name" value="Plug"/>
    <property type="match status" value="1"/>
</dbReference>
<evidence type="ECO:0000256" key="5">
    <source>
        <dbReference type="ARBA" id="ARBA00022692"/>
    </source>
</evidence>
<evidence type="ECO:0000256" key="7">
    <source>
        <dbReference type="ARBA" id="ARBA00023065"/>
    </source>
</evidence>
<dbReference type="PANTHER" id="PTHR32552:SF81">
    <property type="entry name" value="TONB-DEPENDENT OUTER MEMBRANE RECEPTOR"/>
    <property type="match status" value="1"/>
</dbReference>
<keyword evidence="4" id="KW-0410">Iron transport</keyword>
<keyword evidence="17" id="KW-1185">Reference proteome</keyword>
<evidence type="ECO:0000256" key="6">
    <source>
        <dbReference type="ARBA" id="ARBA00023004"/>
    </source>
</evidence>
<dbReference type="EMBL" id="JACIDY010000004">
    <property type="protein sequence ID" value="MBB3940257.1"/>
    <property type="molecule type" value="Genomic_DNA"/>
</dbReference>
<evidence type="ECO:0000256" key="10">
    <source>
        <dbReference type="ARBA" id="ARBA00023237"/>
    </source>
</evidence>
<keyword evidence="9 11" id="KW-0472">Membrane</keyword>
<proteinExistence type="inferred from homology"/>
<evidence type="ECO:0000259" key="15">
    <source>
        <dbReference type="Pfam" id="PF07715"/>
    </source>
</evidence>
<dbReference type="RefSeq" id="WP_058737275.1">
    <property type="nucleotide sequence ID" value="NZ_JACIDY010000004.1"/>
</dbReference>
<keyword evidence="7" id="KW-0406">Ion transport</keyword>
<dbReference type="Gene3D" id="2.40.170.20">
    <property type="entry name" value="TonB-dependent receptor, beta-barrel domain"/>
    <property type="match status" value="1"/>
</dbReference>
<keyword evidence="2 11" id="KW-0813">Transport</keyword>
<accession>A0A7W6C8B6</accession>
<evidence type="ECO:0000313" key="16">
    <source>
        <dbReference type="EMBL" id="MBB3940257.1"/>
    </source>
</evidence>
<comment type="similarity">
    <text evidence="11 12">Belongs to the TonB-dependent receptor family.</text>
</comment>
<dbReference type="InterPro" id="IPR039426">
    <property type="entry name" value="TonB-dep_rcpt-like"/>
</dbReference>
<reference evidence="16 17" key="1">
    <citation type="submission" date="2020-08" db="EMBL/GenBank/DDBJ databases">
        <title>Genomic Encyclopedia of Type Strains, Phase IV (KMG-IV): sequencing the most valuable type-strain genomes for metagenomic binning, comparative biology and taxonomic classification.</title>
        <authorList>
            <person name="Goeker M."/>
        </authorList>
    </citation>
    <scope>NUCLEOTIDE SEQUENCE [LARGE SCALE GENOMIC DNA]</scope>
    <source>
        <strain evidence="16 17">DSM 27568</strain>
    </source>
</reference>
<dbReference type="InterPro" id="IPR012910">
    <property type="entry name" value="Plug_dom"/>
</dbReference>
<gene>
    <name evidence="16" type="ORF">GGR39_001914</name>
</gene>
<feature type="domain" description="TonB-dependent receptor plug" evidence="15">
    <location>
        <begin position="52"/>
        <end position="161"/>
    </location>
</feature>
<keyword evidence="10 11" id="KW-0998">Cell outer membrane</keyword>
<sequence length="771" mass="83406">MKRFGLLLFASIQAIGLSSIAHAQDAAPAPEQTSAPASGDIVVTARRRAESLQNVPISITAVSGSKLVDAGATDIGSLQAVAPALNVTTSGTSRNVFSLSLRGQRTNESQLLTDAPVGAYFAEVLQARTAGFGFSLYDLQSVQVLKGVQGTLFGRNMTGGAVLVEPNRPTDKVEGELRGQIGNYRLRDLYGMVNLPITDWAALRVAGKTRERKGFTTDISDGRDYDDQNFDSFRASLLLNPGDIESITIFDWVRSKTHGSALYPTAIDPTAPAIAGYAALRGFGFPVPDPVAQFARQQTFGRQQIDQGLGDGGNLDAYGRKPSEFIKNYGISNRTSIPIGDLTIKNVFGYRKLNTNTFQDLDGVPAILIQSNQFKRIQQFSEELQLQGDVLDNKLTFVAGAYYFLEKGSDGSTSQQFPELAIVGSGLPLSTPAILFRNQLGGTGRAEAIAGYLAGTYRFSDKLQLSAGLRYTDDKRRATVSPSLPALGVCLFRDPSGTPLPFNACSRTNSRSWNALTWDVTLQYQPTEDITAYVSTRKGFRAGGFSLRATSDAELAPFNPENVQEYEVGLKNRFDLGGPTLSTALALFYQDYKNVQKQTSGIDAAGNVTTIIENTAAQKNYGGEFDATLTSGPFNVTLAYAYVNVDITKGRQQFEYELVGASKHQLGLNANYTSTIQEVGDLSLNASLAYRSGVWLDKNDEQGRQKAYALVNLRAGIDNIGGTGLGVAAFANNVTNKWYRVGVIGIYREAGYLSSTFGEPRTYGMEVSYKF</sequence>
<dbReference type="GO" id="GO:0006826">
    <property type="term" value="P:iron ion transport"/>
    <property type="evidence" value="ECO:0007669"/>
    <property type="project" value="UniProtKB-KW"/>
</dbReference>
<name>A0A7W6C8B6_9SPHN</name>
<evidence type="ECO:0000256" key="11">
    <source>
        <dbReference type="PROSITE-ProRule" id="PRU01360"/>
    </source>
</evidence>
<evidence type="ECO:0000313" key="17">
    <source>
        <dbReference type="Proteomes" id="UP000561459"/>
    </source>
</evidence>
<feature type="domain" description="TonB-dependent receptor-like beta-barrel" evidence="14">
    <location>
        <begin position="317"/>
        <end position="734"/>
    </location>
</feature>
<keyword evidence="6" id="KW-0408">Iron</keyword>
<evidence type="ECO:0000256" key="13">
    <source>
        <dbReference type="SAM" id="SignalP"/>
    </source>
</evidence>
<dbReference type="GO" id="GO:0009279">
    <property type="term" value="C:cell outer membrane"/>
    <property type="evidence" value="ECO:0007669"/>
    <property type="project" value="UniProtKB-SubCell"/>
</dbReference>
<dbReference type="InterPro" id="IPR036942">
    <property type="entry name" value="Beta-barrel_TonB_sf"/>
</dbReference>
<evidence type="ECO:0000256" key="9">
    <source>
        <dbReference type="ARBA" id="ARBA00023136"/>
    </source>
</evidence>
<keyword evidence="16" id="KW-0675">Receptor</keyword>
<feature type="signal peptide" evidence="13">
    <location>
        <begin position="1"/>
        <end position="23"/>
    </location>
</feature>
<dbReference type="Proteomes" id="UP000561459">
    <property type="component" value="Unassembled WGS sequence"/>
</dbReference>
<dbReference type="Pfam" id="PF00593">
    <property type="entry name" value="TonB_dep_Rec_b-barrel"/>
    <property type="match status" value="1"/>
</dbReference>
<keyword evidence="3 11" id="KW-1134">Transmembrane beta strand</keyword>
<dbReference type="SUPFAM" id="SSF56935">
    <property type="entry name" value="Porins"/>
    <property type="match status" value="1"/>
</dbReference>
<organism evidence="16 17">
    <name type="scientific">Novosphingobium fluoreni</name>
    <dbReference type="NCBI Taxonomy" id="1391222"/>
    <lineage>
        <taxon>Bacteria</taxon>
        <taxon>Pseudomonadati</taxon>
        <taxon>Pseudomonadota</taxon>
        <taxon>Alphaproteobacteria</taxon>
        <taxon>Sphingomonadales</taxon>
        <taxon>Sphingomonadaceae</taxon>
        <taxon>Novosphingobium</taxon>
    </lineage>
</organism>
<keyword evidence="8 12" id="KW-0798">TonB box</keyword>
<protein>
    <submittedName>
        <fullName evidence="16">Iron complex outermembrane receptor protein</fullName>
    </submittedName>
</protein>
<evidence type="ECO:0000256" key="12">
    <source>
        <dbReference type="RuleBase" id="RU003357"/>
    </source>
</evidence>